<dbReference type="InterPro" id="IPR016161">
    <property type="entry name" value="Ald_DH/histidinol_DH"/>
</dbReference>
<evidence type="ECO:0000256" key="8">
    <source>
        <dbReference type="RuleBase" id="RU003345"/>
    </source>
</evidence>
<proteinExistence type="inferred from homology"/>
<dbReference type="Pfam" id="PF18083">
    <property type="entry name" value="PutA_N"/>
    <property type="match status" value="1"/>
</dbReference>
<organism evidence="13 14">
    <name type="scientific">Isosphaera pallida (strain ATCC 43644 / DSM 9630 / IS1B)</name>
    <dbReference type="NCBI Taxonomy" id="575540"/>
    <lineage>
        <taxon>Bacteria</taxon>
        <taxon>Pseudomonadati</taxon>
        <taxon>Planctomycetota</taxon>
        <taxon>Planctomycetia</taxon>
        <taxon>Isosphaerales</taxon>
        <taxon>Isosphaeraceae</taxon>
        <taxon>Isosphaera</taxon>
    </lineage>
</organism>
<evidence type="ECO:0000256" key="9">
    <source>
        <dbReference type="SAM" id="MobiDB-lite"/>
    </source>
</evidence>
<dbReference type="KEGG" id="ipa:Isop_0123"/>
<dbReference type="GO" id="GO:0010133">
    <property type="term" value="P:L-proline catabolic process to L-glutamate"/>
    <property type="evidence" value="ECO:0007669"/>
    <property type="project" value="InterPro"/>
</dbReference>
<dbReference type="GO" id="GO:0004657">
    <property type="term" value="F:proline dehydrogenase activity"/>
    <property type="evidence" value="ECO:0007669"/>
    <property type="project" value="InterPro"/>
</dbReference>
<dbReference type="Gene3D" id="3.20.20.220">
    <property type="match status" value="1"/>
</dbReference>
<dbReference type="FunFam" id="3.40.309.10:FF:000005">
    <property type="entry name" value="1-pyrroline-5-carboxylate dehydrogenase 1"/>
    <property type="match status" value="1"/>
</dbReference>
<dbReference type="PANTHER" id="PTHR42862">
    <property type="entry name" value="DELTA-1-PYRROLINE-5-CARBOXYLATE DEHYDROGENASE 1, ISOFORM A-RELATED"/>
    <property type="match status" value="1"/>
</dbReference>
<dbReference type="RefSeq" id="WP_013563009.1">
    <property type="nucleotide sequence ID" value="NC_014962.1"/>
</dbReference>
<dbReference type="SUPFAM" id="SSF53720">
    <property type="entry name" value="ALDH-like"/>
    <property type="match status" value="1"/>
</dbReference>
<dbReference type="InterPro" id="IPR016163">
    <property type="entry name" value="Ald_DH_C"/>
</dbReference>
<evidence type="ECO:0000256" key="4">
    <source>
        <dbReference type="ARBA" id="ARBA00023027"/>
    </source>
</evidence>
<dbReference type="AlphaFoldDB" id="E8R5H9"/>
<evidence type="ECO:0000256" key="1">
    <source>
        <dbReference type="ARBA" id="ARBA00004786"/>
    </source>
</evidence>
<dbReference type="InterPro" id="IPR029510">
    <property type="entry name" value="Ald_DH_CS_GLU"/>
</dbReference>
<dbReference type="SUPFAM" id="SSF51730">
    <property type="entry name" value="FAD-linked oxidoreductase"/>
    <property type="match status" value="1"/>
</dbReference>
<keyword evidence="14" id="KW-1185">Reference proteome</keyword>
<dbReference type="eggNOG" id="COG1012">
    <property type="taxonomic scope" value="Bacteria"/>
</dbReference>
<evidence type="ECO:0000256" key="5">
    <source>
        <dbReference type="ARBA" id="ARBA00048142"/>
    </source>
</evidence>
<gene>
    <name evidence="13" type="ordered locus">Isop_0123</name>
</gene>
<feature type="compositionally biased region" description="Polar residues" evidence="9">
    <location>
        <begin position="1059"/>
        <end position="1070"/>
    </location>
</feature>
<keyword evidence="3 8" id="KW-0560">Oxidoreductase</keyword>
<feature type="active site" evidence="6">
    <location>
        <position position="839"/>
    </location>
</feature>
<comment type="similarity">
    <text evidence="8">Belongs to the aldehyde dehydrogenase family.</text>
</comment>
<sequence length="1077" mass="117825">MTTPTTSTTDPPTSANGHIAHAAPEPKEEASAVAQPRARDPFAERLEARTCEIGLELFQLIGRGPGPLERAYWDNVLMDQTLGDPVVKVQLFRFTDALPSLRSPESIRRHLYEYLAEAGDRVPWFMKLGLGLVPPGVLGDRLLAQAARVGATSMARRFIAGSTPDEALRTILRNRRHNLAFTADLLGEAVVTEAEADAYLNTCLDLLRGMAAQLDREPERPIIDRDHQGPIPRLNLSVKLTGLTSRFDPVAVEATTNRVMDRLRPLARQAMRLGAFLHLDVEHYAIKDLTYSIFKTLLSEPEFRGYPHFGIVSQAYLRDAERDLIDLNTFIADRGVPVTIRLVKGAYWDYEVVHARAMDWPIPVWTEKWRSDACFERCARYLVDHHDRLRPAFGSHNLRSLAHGLAYAELRGLDPRAVETQVLHGMGEPIARALVAMGRRVRMYTPYGAMLPGMAYLVRRLLENTSNESFLKASFVDHADQRELLRDPEEVGAMFWNRKRAQSNGNGRGVVNPASNAESPASWPPFTNEPLTDFTRVEAREHLKQALERVEAKLGVEVPVWIGGQSRTEGDWFDSLDPGDLSRVVARVRKGTVAEASEAVAAAHAAFGAWAATPVAERATILRRAAALMRRDRAELTAWIIYESAKPWKEADADVAEAIDFCEFYAREMVRLAHPRRRDVPGEENELVRMARGVAVVIPPWNFPLAIPVGMTAAALVAGDPVVLKPSENAPAMAWHLCRVFREAGLPEGVLNLVPGFGEVGAALVADPRVALIAFTGSKAVGLSINETAARTPAGQHHVKRVIAEMGGKNAIIVDDDADLDEATLGVLHSAFGFAGQKCSACSRVIVLADVYDTFVKRLADAVGSLPIAPATDPDCVVNPLIDRKAFDRVTGYQARAASQGRIVAHVPVPETLRNKGHYVGPLIVADVDPQAPIAQEEIFGPVLAVIKARDLDDALAIANGVEYALTGGLYSRSPAHIERVRREFLVGNLYINRPITGALVDRQPFGGAKLSGIGTKAGGPDYLLEFTLAKSITENTLRRGFAPEVEAADHETDPAQLETASKPNSNLSPTPLGVGS</sequence>
<evidence type="ECO:0000256" key="6">
    <source>
        <dbReference type="PIRSR" id="PIRSR000197-1"/>
    </source>
</evidence>
<evidence type="ECO:0000256" key="3">
    <source>
        <dbReference type="ARBA" id="ARBA00023002"/>
    </source>
</evidence>
<reference evidence="13 14" key="2">
    <citation type="journal article" date="2011" name="Stand. Genomic Sci.">
        <title>Complete genome sequence of Isosphaera pallida type strain (IS1B).</title>
        <authorList>
            <consortium name="US DOE Joint Genome Institute (JGI-PGF)"/>
            <person name="Goker M."/>
            <person name="Cleland D."/>
            <person name="Saunders E."/>
            <person name="Lapidus A."/>
            <person name="Nolan M."/>
            <person name="Lucas S."/>
            <person name="Hammon N."/>
            <person name="Deshpande S."/>
            <person name="Cheng J.F."/>
            <person name="Tapia R."/>
            <person name="Han C."/>
            <person name="Goodwin L."/>
            <person name="Pitluck S."/>
            <person name="Liolios K."/>
            <person name="Pagani I."/>
            <person name="Ivanova N."/>
            <person name="Mavromatis K."/>
            <person name="Pati A."/>
            <person name="Chen A."/>
            <person name="Palaniappan K."/>
            <person name="Land M."/>
            <person name="Hauser L."/>
            <person name="Chang Y.J."/>
            <person name="Jeffries C.D."/>
            <person name="Detter J.C."/>
            <person name="Beck B."/>
            <person name="Woyke T."/>
            <person name="Bristow J."/>
            <person name="Eisen J.A."/>
            <person name="Markowitz V."/>
            <person name="Hugenholtz P."/>
            <person name="Kyrpides N.C."/>
            <person name="Klenk H.P."/>
        </authorList>
    </citation>
    <scope>NUCLEOTIDE SEQUENCE [LARGE SCALE GENOMIC DNA]</scope>
    <source>
        <strain evidence="14">ATCC 43644 / DSM 9630 / IS1B</strain>
    </source>
</reference>
<feature type="region of interest" description="Disordered" evidence="9">
    <location>
        <begin position="1042"/>
        <end position="1077"/>
    </location>
</feature>
<evidence type="ECO:0000256" key="7">
    <source>
        <dbReference type="PROSITE-ProRule" id="PRU10007"/>
    </source>
</evidence>
<dbReference type="InterPro" id="IPR029041">
    <property type="entry name" value="FAD-linked_oxidoreductase-like"/>
</dbReference>
<dbReference type="InterPro" id="IPR015590">
    <property type="entry name" value="Aldehyde_DH_dom"/>
</dbReference>
<protein>
    <recommendedName>
        <fullName evidence="2">L-glutamate gamma-semialdehyde dehydrogenase</fullName>
        <ecNumber evidence="2">1.2.1.88</ecNumber>
    </recommendedName>
</protein>
<dbReference type="InterPro" id="IPR016162">
    <property type="entry name" value="Ald_DH_N"/>
</dbReference>
<dbReference type="InterPro" id="IPR025703">
    <property type="entry name" value="Bifunct_PutA"/>
</dbReference>
<dbReference type="PROSITE" id="PS00687">
    <property type="entry name" value="ALDEHYDE_DEHYDR_GLU"/>
    <property type="match status" value="1"/>
</dbReference>
<dbReference type="InterPro" id="IPR002872">
    <property type="entry name" value="Proline_DH_dom"/>
</dbReference>
<feature type="domain" description="Proline utilization A N-terminal" evidence="12">
    <location>
        <begin position="47"/>
        <end position="158"/>
    </location>
</feature>
<feature type="domain" description="Aldehyde dehydrogenase" evidence="10">
    <location>
        <begin position="571"/>
        <end position="1033"/>
    </location>
</feature>
<dbReference type="PROSITE" id="PS00070">
    <property type="entry name" value="ALDEHYDE_DEHYDR_CYS"/>
    <property type="match status" value="1"/>
</dbReference>
<dbReference type="PIRSF" id="PIRSF000197">
    <property type="entry name" value="Bifunct_PutA"/>
    <property type="match status" value="1"/>
</dbReference>
<dbReference type="eggNOG" id="COG0506">
    <property type="taxonomic scope" value="Bacteria"/>
</dbReference>
<dbReference type="PANTHER" id="PTHR42862:SF1">
    <property type="entry name" value="DELTA-1-PYRROLINE-5-CARBOXYLATE DEHYDROGENASE 2, ISOFORM A-RELATED"/>
    <property type="match status" value="1"/>
</dbReference>
<keyword evidence="4" id="KW-0520">NAD</keyword>
<feature type="compositionally biased region" description="Low complexity" evidence="9">
    <location>
        <begin position="1"/>
        <end position="14"/>
    </location>
</feature>
<dbReference type="CDD" id="cd07124">
    <property type="entry name" value="ALDH_PutA-P5CDH-RocA"/>
    <property type="match status" value="1"/>
</dbReference>
<evidence type="ECO:0000256" key="2">
    <source>
        <dbReference type="ARBA" id="ARBA00012884"/>
    </source>
</evidence>
<dbReference type="InParanoid" id="E8R5H9"/>
<dbReference type="InterPro" id="IPR005932">
    <property type="entry name" value="RocA"/>
</dbReference>
<evidence type="ECO:0000259" key="10">
    <source>
        <dbReference type="Pfam" id="PF00171"/>
    </source>
</evidence>
<evidence type="ECO:0000259" key="12">
    <source>
        <dbReference type="Pfam" id="PF18083"/>
    </source>
</evidence>
<dbReference type="GO" id="GO:0003842">
    <property type="term" value="F:L-glutamate gamma-semialdehyde dehydrogenase activity"/>
    <property type="evidence" value="ECO:0007669"/>
    <property type="project" value="UniProtKB-EC"/>
</dbReference>
<reference key="1">
    <citation type="submission" date="2010-11" db="EMBL/GenBank/DDBJ databases">
        <title>The complete sequence of chromosome of Isophaera pallida ATCC 43644.</title>
        <authorList>
            <consortium name="US DOE Joint Genome Institute (JGI-PGF)"/>
            <person name="Lucas S."/>
            <person name="Copeland A."/>
            <person name="Lapidus A."/>
            <person name="Bruce D."/>
            <person name="Goodwin L."/>
            <person name="Pitluck S."/>
            <person name="Kyrpides N."/>
            <person name="Mavromatis K."/>
            <person name="Pagani I."/>
            <person name="Ivanova N."/>
            <person name="Saunders E."/>
            <person name="Brettin T."/>
            <person name="Detter J.C."/>
            <person name="Han C."/>
            <person name="Tapia R."/>
            <person name="Land M."/>
            <person name="Hauser L."/>
            <person name="Markowitz V."/>
            <person name="Cheng J.-F."/>
            <person name="Hugenholtz P."/>
            <person name="Woyke T."/>
            <person name="Wu D."/>
            <person name="Eisen J.A."/>
        </authorList>
    </citation>
    <scope>NUCLEOTIDE SEQUENCE</scope>
    <source>
        <strain>ATCC 43644</strain>
    </source>
</reference>
<dbReference type="EC" id="1.2.1.88" evidence="2"/>
<evidence type="ECO:0000313" key="14">
    <source>
        <dbReference type="Proteomes" id="UP000008631"/>
    </source>
</evidence>
<comment type="catalytic activity">
    <reaction evidence="5">
        <text>L-glutamate 5-semialdehyde + NAD(+) + H2O = L-glutamate + NADH + 2 H(+)</text>
        <dbReference type="Rhea" id="RHEA:30235"/>
        <dbReference type="ChEBI" id="CHEBI:15377"/>
        <dbReference type="ChEBI" id="CHEBI:15378"/>
        <dbReference type="ChEBI" id="CHEBI:29985"/>
        <dbReference type="ChEBI" id="CHEBI:57540"/>
        <dbReference type="ChEBI" id="CHEBI:57945"/>
        <dbReference type="ChEBI" id="CHEBI:58066"/>
        <dbReference type="EC" id="1.2.1.88"/>
    </reaction>
</comment>
<dbReference type="Pfam" id="PF01619">
    <property type="entry name" value="Pro_dh"/>
    <property type="match status" value="1"/>
</dbReference>
<dbReference type="Gene3D" id="3.40.309.10">
    <property type="entry name" value="Aldehyde Dehydrogenase, Chain A, domain 2"/>
    <property type="match status" value="1"/>
</dbReference>
<feature type="domain" description="Proline dehydrogenase" evidence="11">
    <location>
        <begin position="167"/>
        <end position="472"/>
    </location>
</feature>
<evidence type="ECO:0000259" key="11">
    <source>
        <dbReference type="Pfam" id="PF01619"/>
    </source>
</evidence>
<dbReference type="Gene3D" id="3.40.605.10">
    <property type="entry name" value="Aldehyde Dehydrogenase, Chain A, domain 1"/>
    <property type="match status" value="1"/>
</dbReference>
<dbReference type="STRING" id="575540.Isop_0123"/>
<comment type="pathway">
    <text evidence="1">Amino-acid degradation; L-proline degradation into L-glutamate; L-glutamate from L-proline: step 2/2.</text>
</comment>
<dbReference type="InterPro" id="IPR050485">
    <property type="entry name" value="Proline_metab_enzyme"/>
</dbReference>
<dbReference type="InterPro" id="IPR041514">
    <property type="entry name" value="PutA_N"/>
</dbReference>
<feature type="active site" evidence="6 7">
    <location>
        <position position="805"/>
    </location>
</feature>
<dbReference type="Pfam" id="PF00171">
    <property type="entry name" value="Aldedh"/>
    <property type="match status" value="1"/>
</dbReference>
<dbReference type="GO" id="GO:0003700">
    <property type="term" value="F:DNA-binding transcription factor activity"/>
    <property type="evidence" value="ECO:0007669"/>
    <property type="project" value="InterPro"/>
</dbReference>
<dbReference type="EMBL" id="CP002353">
    <property type="protein sequence ID" value="ADV60720.1"/>
    <property type="molecule type" value="Genomic_DNA"/>
</dbReference>
<feature type="region of interest" description="Disordered" evidence="9">
    <location>
        <begin position="1"/>
        <end position="37"/>
    </location>
</feature>
<dbReference type="FunCoup" id="E8R5H9">
    <property type="interactions" value="215"/>
</dbReference>
<dbReference type="GO" id="GO:0009898">
    <property type="term" value="C:cytoplasmic side of plasma membrane"/>
    <property type="evidence" value="ECO:0007669"/>
    <property type="project" value="TreeGrafter"/>
</dbReference>
<dbReference type="Proteomes" id="UP000008631">
    <property type="component" value="Chromosome"/>
</dbReference>
<dbReference type="HOGENOM" id="CLU_005682_2_0_0"/>
<dbReference type="InterPro" id="IPR016160">
    <property type="entry name" value="Ald_DH_CS_CYS"/>
</dbReference>
<accession>E8R5H9</accession>
<evidence type="ECO:0000313" key="13">
    <source>
        <dbReference type="EMBL" id="ADV60720.1"/>
    </source>
</evidence>
<name>E8R5H9_ISOPI</name>
<dbReference type="OrthoDB" id="4503395at2"/>